<gene>
    <name evidence="4" type="ORF">ACFPPA_02925</name>
</gene>
<dbReference type="SMART" id="SM00448">
    <property type="entry name" value="REC"/>
    <property type="match status" value="1"/>
</dbReference>
<dbReference type="SUPFAM" id="SSF52172">
    <property type="entry name" value="CheY-like"/>
    <property type="match status" value="1"/>
</dbReference>
<dbReference type="InterPro" id="IPR050595">
    <property type="entry name" value="Bact_response_regulator"/>
</dbReference>
<comment type="caution">
    <text evidence="4">The sequence shown here is derived from an EMBL/GenBank/DDBJ whole genome shotgun (WGS) entry which is preliminary data.</text>
</comment>
<dbReference type="CDD" id="cd00156">
    <property type="entry name" value="REC"/>
    <property type="match status" value="1"/>
</dbReference>
<evidence type="ECO:0000256" key="2">
    <source>
        <dbReference type="PROSITE-ProRule" id="PRU00169"/>
    </source>
</evidence>
<reference evidence="5" key="1">
    <citation type="journal article" date="2019" name="Int. J. Syst. Evol. Microbiol.">
        <title>The Global Catalogue of Microorganisms (GCM) 10K type strain sequencing project: providing services to taxonomists for standard genome sequencing and annotation.</title>
        <authorList>
            <consortium name="The Broad Institute Genomics Platform"/>
            <consortium name="The Broad Institute Genome Sequencing Center for Infectious Disease"/>
            <person name="Wu L."/>
            <person name="Ma J."/>
        </authorList>
    </citation>
    <scope>NUCLEOTIDE SEQUENCE [LARGE SCALE GENOMIC DNA]</scope>
    <source>
        <strain evidence="5">CGMCC 1.16619</strain>
    </source>
</reference>
<dbReference type="Gene3D" id="3.40.50.2300">
    <property type="match status" value="1"/>
</dbReference>
<dbReference type="PROSITE" id="PS50110">
    <property type="entry name" value="RESPONSE_REGULATORY"/>
    <property type="match status" value="1"/>
</dbReference>
<evidence type="ECO:0000256" key="1">
    <source>
        <dbReference type="ARBA" id="ARBA00022553"/>
    </source>
</evidence>
<protein>
    <submittedName>
        <fullName evidence="4">Response regulator</fullName>
    </submittedName>
</protein>
<dbReference type="PANTHER" id="PTHR44591:SF3">
    <property type="entry name" value="RESPONSE REGULATORY DOMAIN-CONTAINING PROTEIN"/>
    <property type="match status" value="1"/>
</dbReference>
<sequence length="123" mass="13583">MPPLDDQTILLVEDDVKAREITTMILEAEGIHVYAAANARAAWELFGQHPDLDLVISDINMPGGMNGIQLTQRIRHDDPSMRVVLVSGNPQSSFSDLPEGILFLPKPFDRQALLGAVQASRRH</sequence>
<name>A0ABW0QM72_9GAMM</name>
<feature type="domain" description="Response regulatory" evidence="3">
    <location>
        <begin position="8"/>
        <end position="121"/>
    </location>
</feature>
<feature type="modified residue" description="4-aspartylphosphate" evidence="2">
    <location>
        <position position="58"/>
    </location>
</feature>
<dbReference type="InterPro" id="IPR001789">
    <property type="entry name" value="Sig_transdc_resp-reg_receiver"/>
</dbReference>
<accession>A0ABW0QM72</accession>
<organism evidence="4 5">
    <name type="scientific">Rhodanobacter ginsengisoli</name>
    <dbReference type="NCBI Taxonomy" id="418646"/>
    <lineage>
        <taxon>Bacteria</taxon>
        <taxon>Pseudomonadati</taxon>
        <taxon>Pseudomonadota</taxon>
        <taxon>Gammaproteobacteria</taxon>
        <taxon>Lysobacterales</taxon>
        <taxon>Rhodanobacteraceae</taxon>
        <taxon>Rhodanobacter</taxon>
    </lineage>
</organism>
<evidence type="ECO:0000313" key="4">
    <source>
        <dbReference type="EMBL" id="MFC5524687.1"/>
    </source>
</evidence>
<dbReference type="RefSeq" id="WP_377317104.1">
    <property type="nucleotide sequence ID" value="NZ_JBHSNF010000001.1"/>
</dbReference>
<keyword evidence="1 2" id="KW-0597">Phosphoprotein</keyword>
<dbReference type="EMBL" id="JBHSNF010000001">
    <property type="protein sequence ID" value="MFC5524687.1"/>
    <property type="molecule type" value="Genomic_DNA"/>
</dbReference>
<dbReference type="PANTHER" id="PTHR44591">
    <property type="entry name" value="STRESS RESPONSE REGULATOR PROTEIN 1"/>
    <property type="match status" value="1"/>
</dbReference>
<proteinExistence type="predicted"/>
<dbReference type="InterPro" id="IPR011006">
    <property type="entry name" value="CheY-like_superfamily"/>
</dbReference>
<evidence type="ECO:0000259" key="3">
    <source>
        <dbReference type="PROSITE" id="PS50110"/>
    </source>
</evidence>
<dbReference type="Pfam" id="PF00072">
    <property type="entry name" value="Response_reg"/>
    <property type="match status" value="1"/>
</dbReference>
<keyword evidence="5" id="KW-1185">Reference proteome</keyword>
<evidence type="ECO:0000313" key="5">
    <source>
        <dbReference type="Proteomes" id="UP001596114"/>
    </source>
</evidence>
<dbReference type="Proteomes" id="UP001596114">
    <property type="component" value="Unassembled WGS sequence"/>
</dbReference>